<feature type="region of interest" description="Disordered" evidence="10">
    <location>
        <begin position="317"/>
        <end position="343"/>
    </location>
</feature>
<evidence type="ECO:0000256" key="10">
    <source>
        <dbReference type="SAM" id="MobiDB-lite"/>
    </source>
</evidence>
<dbReference type="PROSITE" id="PS51195">
    <property type="entry name" value="Q_MOTIF"/>
    <property type="match status" value="1"/>
</dbReference>
<comment type="caution">
    <text evidence="14">The sequence shown here is derived from an EMBL/GenBank/DDBJ whole genome shotgun (WGS) entry which is preliminary data.</text>
</comment>
<evidence type="ECO:0000256" key="7">
    <source>
        <dbReference type="ARBA" id="ARBA00038041"/>
    </source>
</evidence>
<dbReference type="SMART" id="SM00487">
    <property type="entry name" value="DEXDc"/>
    <property type="match status" value="1"/>
</dbReference>
<evidence type="ECO:0000313" key="15">
    <source>
        <dbReference type="Proteomes" id="UP001642540"/>
    </source>
</evidence>
<keyword evidence="2" id="KW-0547">Nucleotide-binding</keyword>
<dbReference type="InterPro" id="IPR027417">
    <property type="entry name" value="P-loop_NTPase"/>
</dbReference>
<dbReference type="Pfam" id="PF00271">
    <property type="entry name" value="Helicase_C"/>
    <property type="match status" value="2"/>
</dbReference>
<evidence type="ECO:0000256" key="2">
    <source>
        <dbReference type="ARBA" id="ARBA00022741"/>
    </source>
</evidence>
<feature type="domain" description="DEAD-box RNA helicase Q" evidence="13">
    <location>
        <begin position="2"/>
        <end position="30"/>
    </location>
</feature>
<dbReference type="Gene3D" id="3.40.50.300">
    <property type="entry name" value="P-loop containing nucleotide triphosphate hydrolases"/>
    <property type="match status" value="2"/>
</dbReference>
<keyword evidence="3" id="KW-0378">Hydrolase</keyword>
<evidence type="ECO:0000256" key="6">
    <source>
        <dbReference type="ARBA" id="ARBA00022884"/>
    </source>
</evidence>
<feature type="compositionally biased region" description="Basic residues" evidence="10">
    <location>
        <begin position="526"/>
        <end position="539"/>
    </location>
</feature>
<dbReference type="PROSITE" id="PS51192">
    <property type="entry name" value="HELICASE_ATP_BIND_1"/>
    <property type="match status" value="1"/>
</dbReference>
<gene>
    <name evidence="14" type="ORF">ODALV1_LOCUS16660</name>
</gene>
<dbReference type="InterPro" id="IPR050079">
    <property type="entry name" value="DEAD_box_RNA_helicase"/>
</dbReference>
<dbReference type="SUPFAM" id="SSF52540">
    <property type="entry name" value="P-loop containing nucleoside triphosphate hydrolases"/>
    <property type="match status" value="2"/>
</dbReference>
<dbReference type="EMBL" id="CAXLJM020000051">
    <property type="protein sequence ID" value="CAL8114920.1"/>
    <property type="molecule type" value="Genomic_DNA"/>
</dbReference>
<feature type="domain" description="Helicase C-terminal" evidence="12">
    <location>
        <begin position="223"/>
        <end position="424"/>
    </location>
</feature>
<dbReference type="CDD" id="cd17961">
    <property type="entry name" value="DEADc_DDX56"/>
    <property type="match status" value="1"/>
</dbReference>
<dbReference type="CDD" id="cd18787">
    <property type="entry name" value="SF2_C_DEAD"/>
    <property type="match status" value="1"/>
</dbReference>
<sequence>MKQFHDMGLDDRLLKAIARLSWKEPTLIQEKAIPLILEGKDVLARARTGSGKTGAFCLPTLQRILNIKASAREQAIRALILAPSKELCHQIYTNFQQLATFCTRDVKVIDISAQNDLNSAKSLLNEKPDVVVSTPTRILAHLTGKSLDLKESLELLIIDEADLVFSFGFEDDLKMLIGHLPRMYQAVLASATLTEDVINLKKLVLNNPVVLKLQEPLIPPSCQLTHYVIRSEEEEKFVLIYALFKLNLVRGKSLIFVNNVDRSYKLKLYLEQFGIKACVLNSELPQMSRWHTVQQFNIGVYNIIIASDDRHLNEKNPETVVKTESTAEPGPSQSKRRRDKESGVSRGIDFQYVSNVINFDFPVDSASYLHRVGRTARGNNQGAALSFASMKESELLQEVEATLQELSGETLTLKPFNFKMEEVEGFRYRAKDAWKAVTRIAVREARLKEIRLEIMNSQKLKEFFESNPKEMQALRHDKALRTVKQQPHLKHVPDYIVPTTLKQLSRGRWVKNVASASSGFIPFPQKAKKKRGKMGKGKKQKSDPLMSLKFGGLNKKKKRKTSD</sequence>
<comment type="similarity">
    <text evidence="7">Belongs to the DEAD box helicase family. DDX56/DBP9 subfamily.</text>
</comment>
<evidence type="ECO:0000259" key="13">
    <source>
        <dbReference type="PROSITE" id="PS51195"/>
    </source>
</evidence>
<keyword evidence="5" id="KW-0067">ATP-binding</keyword>
<accession>A0ABP1QZ07</accession>
<dbReference type="PANTHER" id="PTHR47959">
    <property type="entry name" value="ATP-DEPENDENT RNA HELICASE RHLE-RELATED"/>
    <property type="match status" value="1"/>
</dbReference>
<feature type="short sequence motif" description="Q motif" evidence="9">
    <location>
        <begin position="2"/>
        <end position="30"/>
    </location>
</feature>
<proteinExistence type="inferred from homology"/>
<evidence type="ECO:0000256" key="9">
    <source>
        <dbReference type="PROSITE-ProRule" id="PRU00552"/>
    </source>
</evidence>
<dbReference type="InterPro" id="IPR014001">
    <property type="entry name" value="Helicase_ATP-bd"/>
</dbReference>
<reference evidence="14 15" key="1">
    <citation type="submission" date="2024-08" db="EMBL/GenBank/DDBJ databases">
        <authorList>
            <person name="Cucini C."/>
            <person name="Frati F."/>
        </authorList>
    </citation>
    <scope>NUCLEOTIDE SEQUENCE [LARGE SCALE GENOMIC DNA]</scope>
</reference>
<keyword evidence="15" id="KW-1185">Reference proteome</keyword>
<dbReference type="Proteomes" id="UP001642540">
    <property type="component" value="Unassembled WGS sequence"/>
</dbReference>
<dbReference type="InterPro" id="IPR001650">
    <property type="entry name" value="Helicase_C-like"/>
</dbReference>
<evidence type="ECO:0000259" key="12">
    <source>
        <dbReference type="PROSITE" id="PS51194"/>
    </source>
</evidence>
<evidence type="ECO:0000256" key="8">
    <source>
        <dbReference type="ARBA" id="ARBA00047984"/>
    </source>
</evidence>
<evidence type="ECO:0000256" key="5">
    <source>
        <dbReference type="ARBA" id="ARBA00022840"/>
    </source>
</evidence>
<comment type="catalytic activity">
    <reaction evidence="8">
        <text>ATP + H2O = ADP + phosphate + H(+)</text>
        <dbReference type="Rhea" id="RHEA:13065"/>
        <dbReference type="ChEBI" id="CHEBI:15377"/>
        <dbReference type="ChEBI" id="CHEBI:15378"/>
        <dbReference type="ChEBI" id="CHEBI:30616"/>
        <dbReference type="ChEBI" id="CHEBI:43474"/>
        <dbReference type="ChEBI" id="CHEBI:456216"/>
        <dbReference type="EC" id="3.6.4.13"/>
    </reaction>
</comment>
<dbReference type="EC" id="3.6.4.13" evidence="1"/>
<protein>
    <recommendedName>
        <fullName evidence="1">RNA helicase</fullName>
        <ecNumber evidence="1">3.6.4.13</ecNumber>
    </recommendedName>
</protein>
<evidence type="ECO:0000256" key="4">
    <source>
        <dbReference type="ARBA" id="ARBA00022806"/>
    </source>
</evidence>
<keyword evidence="4" id="KW-0347">Helicase</keyword>
<feature type="region of interest" description="Disordered" evidence="10">
    <location>
        <begin position="521"/>
        <end position="563"/>
    </location>
</feature>
<feature type="domain" description="Helicase ATP-binding" evidence="11">
    <location>
        <begin position="33"/>
        <end position="211"/>
    </location>
</feature>
<feature type="compositionally biased region" description="Basic residues" evidence="10">
    <location>
        <begin position="554"/>
        <end position="563"/>
    </location>
</feature>
<dbReference type="InterPro" id="IPR014014">
    <property type="entry name" value="RNA_helicase_DEAD_Q_motif"/>
</dbReference>
<evidence type="ECO:0000256" key="1">
    <source>
        <dbReference type="ARBA" id="ARBA00012552"/>
    </source>
</evidence>
<evidence type="ECO:0000256" key="3">
    <source>
        <dbReference type="ARBA" id="ARBA00022801"/>
    </source>
</evidence>
<name>A0ABP1QZ07_9HEXA</name>
<evidence type="ECO:0000259" key="11">
    <source>
        <dbReference type="PROSITE" id="PS51192"/>
    </source>
</evidence>
<dbReference type="PANTHER" id="PTHR47959:SF21">
    <property type="entry name" value="DEAD-BOX HELICASE 56"/>
    <property type="match status" value="1"/>
</dbReference>
<organism evidence="14 15">
    <name type="scientific">Orchesella dallaii</name>
    <dbReference type="NCBI Taxonomy" id="48710"/>
    <lineage>
        <taxon>Eukaryota</taxon>
        <taxon>Metazoa</taxon>
        <taxon>Ecdysozoa</taxon>
        <taxon>Arthropoda</taxon>
        <taxon>Hexapoda</taxon>
        <taxon>Collembola</taxon>
        <taxon>Entomobryomorpha</taxon>
        <taxon>Entomobryoidea</taxon>
        <taxon>Orchesellidae</taxon>
        <taxon>Orchesellinae</taxon>
        <taxon>Orchesella</taxon>
    </lineage>
</organism>
<evidence type="ECO:0000313" key="14">
    <source>
        <dbReference type="EMBL" id="CAL8114920.1"/>
    </source>
</evidence>
<dbReference type="Pfam" id="PF00270">
    <property type="entry name" value="DEAD"/>
    <property type="match status" value="1"/>
</dbReference>
<dbReference type="InterPro" id="IPR011545">
    <property type="entry name" value="DEAD/DEAH_box_helicase_dom"/>
</dbReference>
<keyword evidence="6" id="KW-0694">RNA-binding</keyword>
<dbReference type="PROSITE" id="PS51194">
    <property type="entry name" value="HELICASE_CTER"/>
    <property type="match status" value="1"/>
</dbReference>
<dbReference type="SMART" id="SM00490">
    <property type="entry name" value="HELICc"/>
    <property type="match status" value="1"/>
</dbReference>